<sequence length="222" mass="23476">MGPSDSPHWTLEYFRLLARQGHLWNDGSLWRWRAPPADLMPVTVEALIERALREVSGTEALRDTLGAHAPLPHTADQTLLAAVVNLSPEALAGAQEELERQAVLLRGQLTHPLYSEVALKGLDPERTAGMARRAIAALEHVPQEMAALIDEARLDPPAAAALLIRAAKGAGNAAQHARLLGRAAQYASGAQQLHLMVQAVQGLRDGGAALGRAGLPAGPPAG</sequence>
<dbReference type="STRING" id="695939.SAMN00790413_05278"/>
<organism evidence="1 2">
    <name type="scientific">Deinococcus hopiensis KR-140</name>
    <dbReference type="NCBI Taxonomy" id="695939"/>
    <lineage>
        <taxon>Bacteria</taxon>
        <taxon>Thermotogati</taxon>
        <taxon>Deinococcota</taxon>
        <taxon>Deinococci</taxon>
        <taxon>Deinococcales</taxon>
        <taxon>Deinococcaceae</taxon>
        <taxon>Deinococcus</taxon>
    </lineage>
</organism>
<proteinExistence type="predicted"/>
<accession>A0A1W1UVM2</accession>
<keyword evidence="2" id="KW-1185">Reference proteome</keyword>
<gene>
    <name evidence="1" type="ORF">SAMN00790413_05278</name>
</gene>
<protein>
    <submittedName>
        <fullName evidence="1">Uncharacterized protein</fullName>
    </submittedName>
</protein>
<dbReference type="EMBL" id="FWWU01000007">
    <property type="protein sequence ID" value="SMB84754.1"/>
    <property type="molecule type" value="Genomic_DNA"/>
</dbReference>
<dbReference type="Proteomes" id="UP000192582">
    <property type="component" value="Unassembled WGS sequence"/>
</dbReference>
<reference evidence="1 2" key="1">
    <citation type="submission" date="2017-04" db="EMBL/GenBank/DDBJ databases">
        <authorList>
            <person name="Afonso C.L."/>
            <person name="Miller P.J."/>
            <person name="Scott M.A."/>
            <person name="Spackman E."/>
            <person name="Goraichik I."/>
            <person name="Dimitrov K.M."/>
            <person name="Suarez D.L."/>
            <person name="Swayne D.E."/>
        </authorList>
    </citation>
    <scope>NUCLEOTIDE SEQUENCE [LARGE SCALE GENOMIC DNA]</scope>
    <source>
        <strain evidence="1 2">KR-140</strain>
    </source>
</reference>
<evidence type="ECO:0000313" key="2">
    <source>
        <dbReference type="Proteomes" id="UP000192582"/>
    </source>
</evidence>
<dbReference type="AlphaFoldDB" id="A0A1W1UVM2"/>
<name>A0A1W1UVM2_9DEIO</name>
<evidence type="ECO:0000313" key="1">
    <source>
        <dbReference type="EMBL" id="SMB84754.1"/>
    </source>
</evidence>